<keyword evidence="1 4" id="KW-0378">Hydrolase</keyword>
<feature type="short sequence motif" description="GXGXXG" evidence="4">
    <location>
        <begin position="13"/>
        <end position="18"/>
    </location>
</feature>
<sequence>MTPTPFQVLSIDGGGFLGMATAKFIEQSERHFEAEYQTRVKRGEAPALPPGAPGPWRFSEAFDLFCGTSTGVILALGLAAGRSGAQLADLYTRLGQRVFARPRWELGGGYLIHARYSNRVLARFLAQEFAEPGGEPMVLDDVWDGRESNGRGPKGRGKAVLVTAFNLTAGRPRVFKTDHAPELTLDGDLRLADLALASSAAPFYFPAVPVHNPRTEGAELFCDGGVVANHPALLGFTEAVSVLRRPPECVRILSLTTPGEGFGEGTATLNRGDRGLARWGAKLPPMFIESGTAIADQVLRRLIAALPEGQRPLYHRVPMVQGAVRNGRRKPPGRRGSPPRGHRRGEPSELPPDGWGRHLVAAVDGSPNGAEPFFTRLELVAVAFVGRRATELVVWRERTLRQFEGGDEFAGCWQRAVLVVLVALLLEERGRGRARRLARRQPCC</sequence>
<dbReference type="GO" id="GO:0006631">
    <property type="term" value="P:fatty acid metabolic process"/>
    <property type="evidence" value="ECO:0007669"/>
    <property type="project" value="TreeGrafter"/>
</dbReference>
<dbReference type="GO" id="GO:0016020">
    <property type="term" value="C:membrane"/>
    <property type="evidence" value="ECO:0007669"/>
    <property type="project" value="TreeGrafter"/>
</dbReference>
<dbReference type="Proteomes" id="UP000464178">
    <property type="component" value="Chromosome"/>
</dbReference>
<keyword evidence="8" id="KW-1185">Reference proteome</keyword>
<gene>
    <name evidence="7" type="ORF">SOIL9_60100</name>
</gene>
<accession>A0A6P2CVF7</accession>
<dbReference type="CDD" id="cd07199">
    <property type="entry name" value="Pat17_PNPLA8_PNPLA9_like"/>
    <property type="match status" value="1"/>
</dbReference>
<feature type="short sequence motif" description="GXSXG" evidence="4">
    <location>
        <begin position="67"/>
        <end position="71"/>
    </location>
</feature>
<feature type="domain" description="PNPLA" evidence="6">
    <location>
        <begin position="9"/>
        <end position="236"/>
    </location>
</feature>
<dbReference type="GO" id="GO:0016042">
    <property type="term" value="P:lipid catabolic process"/>
    <property type="evidence" value="ECO:0007669"/>
    <property type="project" value="UniProtKB-UniRule"/>
</dbReference>
<keyword evidence="3 4" id="KW-0443">Lipid metabolism</keyword>
<dbReference type="EMBL" id="LR593886">
    <property type="protein sequence ID" value="VTR91704.1"/>
    <property type="molecule type" value="Genomic_DNA"/>
</dbReference>
<feature type="region of interest" description="Disordered" evidence="5">
    <location>
        <begin position="320"/>
        <end position="355"/>
    </location>
</feature>
<evidence type="ECO:0000256" key="1">
    <source>
        <dbReference type="ARBA" id="ARBA00022801"/>
    </source>
</evidence>
<proteinExistence type="predicted"/>
<dbReference type="PANTHER" id="PTHR24185:SF1">
    <property type="entry name" value="CALCIUM-INDEPENDENT PHOSPHOLIPASE A2-GAMMA"/>
    <property type="match status" value="1"/>
</dbReference>
<dbReference type="InterPro" id="IPR016035">
    <property type="entry name" value="Acyl_Trfase/lysoPLipase"/>
</dbReference>
<evidence type="ECO:0000256" key="2">
    <source>
        <dbReference type="ARBA" id="ARBA00022963"/>
    </source>
</evidence>
<name>A0A6P2CVF7_9BACT</name>
<dbReference type="Gene3D" id="3.40.1090.10">
    <property type="entry name" value="Cytosolic phospholipase A2 catalytic domain"/>
    <property type="match status" value="1"/>
</dbReference>
<reference evidence="7 8" key="1">
    <citation type="submission" date="2019-05" db="EMBL/GenBank/DDBJ databases">
        <authorList>
            <consortium name="Science for Life Laboratories"/>
        </authorList>
    </citation>
    <scope>NUCLEOTIDE SEQUENCE [LARGE SCALE GENOMIC DNA]</scope>
    <source>
        <strain evidence="7">Soil9</strain>
    </source>
</reference>
<keyword evidence="2 4" id="KW-0442">Lipid degradation</keyword>
<protein>
    <recommendedName>
        <fullName evidence="6">PNPLA domain-containing protein</fullName>
    </recommendedName>
</protein>
<dbReference type="Pfam" id="PF01734">
    <property type="entry name" value="Patatin"/>
    <property type="match status" value="1"/>
</dbReference>
<dbReference type="AlphaFoldDB" id="A0A6P2CVF7"/>
<organism evidence="7 8">
    <name type="scientific">Gemmata massiliana</name>
    <dbReference type="NCBI Taxonomy" id="1210884"/>
    <lineage>
        <taxon>Bacteria</taxon>
        <taxon>Pseudomonadati</taxon>
        <taxon>Planctomycetota</taxon>
        <taxon>Planctomycetia</taxon>
        <taxon>Gemmatales</taxon>
        <taxon>Gemmataceae</taxon>
        <taxon>Gemmata</taxon>
    </lineage>
</organism>
<feature type="active site" description="Proton acceptor" evidence="4">
    <location>
        <position position="223"/>
    </location>
</feature>
<evidence type="ECO:0000256" key="3">
    <source>
        <dbReference type="ARBA" id="ARBA00023098"/>
    </source>
</evidence>
<evidence type="ECO:0000256" key="5">
    <source>
        <dbReference type="SAM" id="MobiDB-lite"/>
    </source>
</evidence>
<feature type="active site" description="Nucleophile" evidence="4">
    <location>
        <position position="69"/>
    </location>
</feature>
<evidence type="ECO:0000313" key="7">
    <source>
        <dbReference type="EMBL" id="VTR91704.1"/>
    </source>
</evidence>
<evidence type="ECO:0000256" key="4">
    <source>
        <dbReference type="PROSITE-ProRule" id="PRU01161"/>
    </source>
</evidence>
<dbReference type="InterPro" id="IPR002641">
    <property type="entry name" value="PNPLA_dom"/>
</dbReference>
<evidence type="ECO:0000313" key="8">
    <source>
        <dbReference type="Proteomes" id="UP000464178"/>
    </source>
</evidence>
<feature type="short sequence motif" description="DGA/G" evidence="4">
    <location>
        <begin position="223"/>
        <end position="225"/>
    </location>
</feature>
<dbReference type="RefSeq" id="WP_162666663.1">
    <property type="nucleotide sequence ID" value="NZ_LR593886.1"/>
</dbReference>
<dbReference type="PROSITE" id="PS51635">
    <property type="entry name" value="PNPLA"/>
    <property type="match status" value="1"/>
</dbReference>
<dbReference type="GO" id="GO:0004620">
    <property type="term" value="F:phospholipase activity"/>
    <property type="evidence" value="ECO:0007669"/>
    <property type="project" value="TreeGrafter"/>
</dbReference>
<dbReference type="KEGG" id="gms:SOIL9_60100"/>
<dbReference type="SUPFAM" id="SSF52151">
    <property type="entry name" value="FabD/lysophospholipase-like"/>
    <property type="match status" value="1"/>
</dbReference>
<evidence type="ECO:0000259" key="6">
    <source>
        <dbReference type="PROSITE" id="PS51635"/>
    </source>
</evidence>
<dbReference type="PANTHER" id="PTHR24185">
    <property type="entry name" value="CALCIUM-INDEPENDENT PHOSPHOLIPASE A2-GAMMA"/>
    <property type="match status" value="1"/>
</dbReference>